<name>A0A0F9JJK3_9ZZZZ</name>
<dbReference type="AlphaFoldDB" id="A0A0F9JJK3"/>
<proteinExistence type="predicted"/>
<comment type="caution">
    <text evidence="1">The sequence shown here is derived from an EMBL/GenBank/DDBJ whole genome shotgun (WGS) entry which is preliminary data.</text>
</comment>
<accession>A0A0F9JJK3</accession>
<dbReference type="EMBL" id="LAZR01016104">
    <property type="protein sequence ID" value="KKM05946.1"/>
    <property type="molecule type" value="Genomic_DNA"/>
</dbReference>
<evidence type="ECO:0000313" key="1">
    <source>
        <dbReference type="EMBL" id="KKM05946.1"/>
    </source>
</evidence>
<sequence length="64" mass="7295">MSQRAEKGVIDPDFINKVKMTCMQCGAELNYEVFLCETNVPGGDCWDGLKIECVRCQYIYYFGA</sequence>
<reference evidence="1" key="1">
    <citation type="journal article" date="2015" name="Nature">
        <title>Complex archaea that bridge the gap between prokaryotes and eukaryotes.</title>
        <authorList>
            <person name="Spang A."/>
            <person name="Saw J.H."/>
            <person name="Jorgensen S.L."/>
            <person name="Zaremba-Niedzwiedzka K."/>
            <person name="Martijn J."/>
            <person name="Lind A.E."/>
            <person name="van Eijk R."/>
            <person name="Schleper C."/>
            <person name="Guy L."/>
            <person name="Ettema T.J."/>
        </authorList>
    </citation>
    <scope>NUCLEOTIDE SEQUENCE</scope>
</reference>
<protein>
    <submittedName>
        <fullName evidence="1">Uncharacterized protein</fullName>
    </submittedName>
</protein>
<organism evidence="1">
    <name type="scientific">marine sediment metagenome</name>
    <dbReference type="NCBI Taxonomy" id="412755"/>
    <lineage>
        <taxon>unclassified sequences</taxon>
        <taxon>metagenomes</taxon>
        <taxon>ecological metagenomes</taxon>
    </lineage>
</organism>
<gene>
    <name evidence="1" type="ORF">LCGC14_1748930</name>
</gene>